<dbReference type="Proteomes" id="UP000660611">
    <property type="component" value="Unassembled WGS sequence"/>
</dbReference>
<keyword evidence="6" id="KW-0418">Kinase</keyword>
<sequence length="302" mass="31224">MSVGLNGPVFGGVEAGGTKVVCAVGVGPDAVLDRTTIPTTSPAETLERIIAYFRAQRAAGHDIAALGVASFGPLDLVSGHITTTPKPGWGGTDLVGALRRGLGVPVALDTDVNGAAYGEHRWGAGRGQGTVVYVTVGTGIGGGAIVNGQPLHGLLHPEMGHLHVRRHPADDFAGTCPFHGDCIEGLASGPAIERRAGRSARDLGPLRARTVELEAHYLAQLMTSIIYLLMPHRIVVGGGVLNIPGLLDAVRSATADRLGKALDAVPATARMDEYIVPPDLGTFSGVLGALGLAEHEYQRSLR</sequence>
<evidence type="ECO:0000256" key="5">
    <source>
        <dbReference type="ARBA" id="ARBA00022741"/>
    </source>
</evidence>
<keyword evidence="10" id="KW-0119">Carbohydrate metabolism</keyword>
<evidence type="ECO:0000256" key="3">
    <source>
        <dbReference type="ARBA" id="ARBA00022679"/>
    </source>
</evidence>
<dbReference type="PANTHER" id="PTHR42742">
    <property type="entry name" value="TRANSCRIPTIONAL REPRESSOR MPRA"/>
    <property type="match status" value="1"/>
</dbReference>
<dbReference type="EMBL" id="BONQ01000104">
    <property type="protein sequence ID" value="GIG48408.1"/>
    <property type="molecule type" value="Genomic_DNA"/>
</dbReference>
<evidence type="ECO:0000256" key="9">
    <source>
        <dbReference type="ARBA" id="ARBA00022842"/>
    </source>
</evidence>
<dbReference type="PROSITE" id="PS01125">
    <property type="entry name" value="ROK"/>
    <property type="match status" value="1"/>
</dbReference>
<organism evidence="13 14">
    <name type="scientific">Dactylosporangium siamense</name>
    <dbReference type="NCBI Taxonomy" id="685454"/>
    <lineage>
        <taxon>Bacteria</taxon>
        <taxon>Bacillati</taxon>
        <taxon>Actinomycetota</taxon>
        <taxon>Actinomycetes</taxon>
        <taxon>Micromonosporales</taxon>
        <taxon>Micromonosporaceae</taxon>
        <taxon>Dactylosporangium</taxon>
    </lineage>
</organism>
<evidence type="ECO:0000256" key="6">
    <source>
        <dbReference type="ARBA" id="ARBA00022777"/>
    </source>
</evidence>
<comment type="cofactor">
    <cofactor evidence="1">
        <name>Mg(2+)</name>
        <dbReference type="ChEBI" id="CHEBI:18420"/>
    </cofactor>
</comment>
<keyword evidence="4" id="KW-0479">Metal-binding</keyword>
<dbReference type="EC" id="2.7.1.4" evidence="11"/>
<dbReference type="AlphaFoldDB" id="A0A919PU24"/>
<dbReference type="SUPFAM" id="SSF53067">
    <property type="entry name" value="Actin-like ATPase domain"/>
    <property type="match status" value="1"/>
</dbReference>
<evidence type="ECO:0000256" key="8">
    <source>
        <dbReference type="ARBA" id="ARBA00022840"/>
    </source>
</evidence>
<keyword evidence="14" id="KW-1185">Reference proteome</keyword>
<comment type="similarity">
    <text evidence="2">Belongs to the ROK (NagC/XylR) family.</text>
</comment>
<protein>
    <recommendedName>
        <fullName evidence="11">fructokinase</fullName>
        <ecNumber evidence="11">2.7.1.4</ecNumber>
    </recommendedName>
</protein>
<dbReference type="InterPro" id="IPR000600">
    <property type="entry name" value="ROK"/>
</dbReference>
<dbReference type="RefSeq" id="WP_203850119.1">
    <property type="nucleotide sequence ID" value="NZ_BAAAVW010000003.1"/>
</dbReference>
<evidence type="ECO:0000256" key="11">
    <source>
        <dbReference type="ARBA" id="ARBA00038887"/>
    </source>
</evidence>
<comment type="caution">
    <text evidence="13">The sequence shown here is derived from an EMBL/GenBank/DDBJ whole genome shotgun (WGS) entry which is preliminary data.</text>
</comment>
<dbReference type="InterPro" id="IPR049874">
    <property type="entry name" value="ROK_cs"/>
</dbReference>
<reference evidence="13" key="1">
    <citation type="submission" date="2021-01" db="EMBL/GenBank/DDBJ databases">
        <title>Whole genome shotgun sequence of Dactylosporangium siamense NBRC 106093.</title>
        <authorList>
            <person name="Komaki H."/>
            <person name="Tamura T."/>
        </authorList>
    </citation>
    <scope>NUCLEOTIDE SEQUENCE</scope>
    <source>
        <strain evidence="13">NBRC 106093</strain>
    </source>
</reference>
<evidence type="ECO:0000256" key="7">
    <source>
        <dbReference type="ARBA" id="ARBA00022833"/>
    </source>
</evidence>
<dbReference type="GO" id="GO:0008865">
    <property type="term" value="F:fructokinase activity"/>
    <property type="evidence" value="ECO:0007669"/>
    <property type="project" value="UniProtKB-EC"/>
</dbReference>
<keyword evidence="7" id="KW-0862">Zinc</keyword>
<evidence type="ECO:0000256" key="1">
    <source>
        <dbReference type="ARBA" id="ARBA00001946"/>
    </source>
</evidence>
<dbReference type="CDD" id="cd24067">
    <property type="entry name" value="ASKHA_NBD_ROK_BsFRK-like"/>
    <property type="match status" value="1"/>
</dbReference>
<accession>A0A919PU24</accession>
<evidence type="ECO:0000256" key="12">
    <source>
        <dbReference type="ARBA" id="ARBA00048451"/>
    </source>
</evidence>
<dbReference type="GO" id="GO:0046872">
    <property type="term" value="F:metal ion binding"/>
    <property type="evidence" value="ECO:0007669"/>
    <property type="project" value="UniProtKB-KW"/>
</dbReference>
<comment type="catalytic activity">
    <reaction evidence="12">
        <text>D-fructose + ATP = D-fructose 6-phosphate + ADP + H(+)</text>
        <dbReference type="Rhea" id="RHEA:16125"/>
        <dbReference type="ChEBI" id="CHEBI:15378"/>
        <dbReference type="ChEBI" id="CHEBI:30616"/>
        <dbReference type="ChEBI" id="CHEBI:37721"/>
        <dbReference type="ChEBI" id="CHEBI:61527"/>
        <dbReference type="ChEBI" id="CHEBI:456216"/>
        <dbReference type="EC" id="2.7.1.4"/>
    </reaction>
</comment>
<keyword evidence="8" id="KW-0067">ATP-binding</keyword>
<dbReference type="Gene3D" id="3.30.420.40">
    <property type="match status" value="2"/>
</dbReference>
<evidence type="ECO:0000256" key="10">
    <source>
        <dbReference type="ARBA" id="ARBA00023277"/>
    </source>
</evidence>
<keyword evidence="5" id="KW-0547">Nucleotide-binding</keyword>
<gene>
    <name evidence="13" type="ORF">Dsi01nite_064490</name>
</gene>
<proteinExistence type="inferred from homology"/>
<dbReference type="Pfam" id="PF00480">
    <property type="entry name" value="ROK"/>
    <property type="match status" value="1"/>
</dbReference>
<evidence type="ECO:0000256" key="4">
    <source>
        <dbReference type="ARBA" id="ARBA00022723"/>
    </source>
</evidence>
<keyword evidence="9" id="KW-0460">Magnesium</keyword>
<evidence type="ECO:0000313" key="14">
    <source>
        <dbReference type="Proteomes" id="UP000660611"/>
    </source>
</evidence>
<evidence type="ECO:0000256" key="2">
    <source>
        <dbReference type="ARBA" id="ARBA00006479"/>
    </source>
</evidence>
<keyword evidence="3" id="KW-0808">Transferase</keyword>
<dbReference type="InterPro" id="IPR051804">
    <property type="entry name" value="Carb_Metab_Reg_Kinase/Isom"/>
</dbReference>
<dbReference type="InterPro" id="IPR043129">
    <property type="entry name" value="ATPase_NBD"/>
</dbReference>
<evidence type="ECO:0000313" key="13">
    <source>
        <dbReference type="EMBL" id="GIG48408.1"/>
    </source>
</evidence>
<name>A0A919PU24_9ACTN</name>
<dbReference type="GO" id="GO:0005524">
    <property type="term" value="F:ATP binding"/>
    <property type="evidence" value="ECO:0007669"/>
    <property type="project" value="UniProtKB-KW"/>
</dbReference>
<dbReference type="PANTHER" id="PTHR42742:SF3">
    <property type="entry name" value="FRUCTOKINASE"/>
    <property type="match status" value="1"/>
</dbReference>
<dbReference type="FunFam" id="3.30.420.40:FF:000153">
    <property type="entry name" value="Putative fructokinase"/>
    <property type="match status" value="1"/>
</dbReference>